<evidence type="ECO:0000256" key="1">
    <source>
        <dbReference type="SAM" id="MobiDB-lite"/>
    </source>
</evidence>
<dbReference type="EMBL" id="CAMAPF010000240">
    <property type="protein sequence ID" value="CAH9115296.1"/>
    <property type="molecule type" value="Genomic_DNA"/>
</dbReference>
<feature type="non-terminal residue" evidence="2">
    <location>
        <position position="188"/>
    </location>
</feature>
<proteinExistence type="predicted"/>
<feature type="region of interest" description="Disordered" evidence="1">
    <location>
        <begin position="140"/>
        <end position="188"/>
    </location>
</feature>
<name>A0AAV0E5P4_9ASTE</name>
<reference evidence="2" key="1">
    <citation type="submission" date="2022-07" db="EMBL/GenBank/DDBJ databases">
        <authorList>
            <person name="Macas J."/>
            <person name="Novak P."/>
            <person name="Neumann P."/>
        </authorList>
    </citation>
    <scope>NUCLEOTIDE SEQUENCE</scope>
</reference>
<accession>A0AAV0E5P4</accession>
<gene>
    <name evidence="2" type="ORF">CEPIT_LOCUS21022</name>
</gene>
<evidence type="ECO:0000313" key="3">
    <source>
        <dbReference type="Proteomes" id="UP001152523"/>
    </source>
</evidence>
<keyword evidence="3" id="KW-1185">Reference proteome</keyword>
<comment type="caution">
    <text evidence="2">The sequence shown here is derived from an EMBL/GenBank/DDBJ whole genome shotgun (WGS) entry which is preliminary data.</text>
</comment>
<evidence type="ECO:0000313" key="2">
    <source>
        <dbReference type="EMBL" id="CAH9115296.1"/>
    </source>
</evidence>
<feature type="compositionally biased region" description="Polar residues" evidence="1">
    <location>
        <begin position="172"/>
        <end position="188"/>
    </location>
</feature>
<dbReference type="Proteomes" id="UP001152523">
    <property type="component" value="Unassembled WGS sequence"/>
</dbReference>
<organism evidence="2 3">
    <name type="scientific">Cuscuta epithymum</name>
    <dbReference type="NCBI Taxonomy" id="186058"/>
    <lineage>
        <taxon>Eukaryota</taxon>
        <taxon>Viridiplantae</taxon>
        <taxon>Streptophyta</taxon>
        <taxon>Embryophyta</taxon>
        <taxon>Tracheophyta</taxon>
        <taxon>Spermatophyta</taxon>
        <taxon>Magnoliopsida</taxon>
        <taxon>eudicotyledons</taxon>
        <taxon>Gunneridae</taxon>
        <taxon>Pentapetalae</taxon>
        <taxon>asterids</taxon>
        <taxon>lamiids</taxon>
        <taxon>Solanales</taxon>
        <taxon>Convolvulaceae</taxon>
        <taxon>Cuscuteae</taxon>
        <taxon>Cuscuta</taxon>
        <taxon>Cuscuta subgen. Cuscuta</taxon>
    </lineage>
</organism>
<sequence>MYRRIPKLAQRRFQVDLSDIKCFPMLIPIVHKIGKRMLLTKQHCPDKDGFLEVLVSLTVEEIVWRPYEGIILPDPYEAYKILGRSITTAICDEFAANHMPYQWPMQHFEGVQHQEVFTTEVSHIILPSVLSRSKKKANNDQKAEWSSSWDKQGNQILQSPNGTPKAPLLSWDNLNVSRTAKPSPSSRS</sequence>
<feature type="compositionally biased region" description="Polar residues" evidence="1">
    <location>
        <begin position="144"/>
        <end position="162"/>
    </location>
</feature>
<protein>
    <submittedName>
        <fullName evidence="2">Uncharacterized protein</fullName>
    </submittedName>
</protein>
<dbReference type="AlphaFoldDB" id="A0AAV0E5P4"/>